<dbReference type="EMBL" id="ML975199">
    <property type="protein sequence ID" value="KAF1807918.1"/>
    <property type="molecule type" value="Genomic_DNA"/>
</dbReference>
<proteinExistence type="predicted"/>
<organism evidence="2">
    <name type="scientific">Eremomyces bilateralis CBS 781.70</name>
    <dbReference type="NCBI Taxonomy" id="1392243"/>
    <lineage>
        <taxon>Eukaryota</taxon>
        <taxon>Fungi</taxon>
        <taxon>Dikarya</taxon>
        <taxon>Ascomycota</taxon>
        <taxon>Pezizomycotina</taxon>
        <taxon>Dothideomycetes</taxon>
        <taxon>Dothideomycetes incertae sedis</taxon>
        <taxon>Eremomycetales</taxon>
        <taxon>Eremomycetaceae</taxon>
        <taxon>Eremomyces</taxon>
    </lineage>
</organism>
<protein>
    <submittedName>
        <fullName evidence="2 4">Uncharacterized protein</fullName>
    </submittedName>
</protein>
<reference evidence="2 4" key="1">
    <citation type="submission" date="2020-01" db="EMBL/GenBank/DDBJ databases">
        <authorList>
            <consortium name="DOE Joint Genome Institute"/>
            <person name="Haridas S."/>
            <person name="Albert R."/>
            <person name="Binder M."/>
            <person name="Bloem J."/>
            <person name="Labutti K."/>
            <person name="Salamov A."/>
            <person name="Andreopoulos B."/>
            <person name="Baker S.E."/>
            <person name="Barry K."/>
            <person name="Bills G."/>
            <person name="Bluhm B.H."/>
            <person name="Cannon C."/>
            <person name="Castanera R."/>
            <person name="Culley D.E."/>
            <person name="Daum C."/>
            <person name="Ezra D."/>
            <person name="Gonzalez J.B."/>
            <person name="Henrissat B."/>
            <person name="Kuo A."/>
            <person name="Liang C."/>
            <person name="Lipzen A."/>
            <person name="Lutzoni F."/>
            <person name="Magnuson J."/>
            <person name="Mondo S."/>
            <person name="Nolan M."/>
            <person name="Ohm R."/>
            <person name="Pangilinan J."/>
            <person name="Park H.-J."/>
            <person name="Ramirez L."/>
            <person name="Alfaro M."/>
            <person name="Sun H."/>
            <person name="Tritt A."/>
            <person name="Yoshinaga Y."/>
            <person name="Zwiers L.-H."/>
            <person name="Turgeon B.G."/>
            <person name="Goodwin S.B."/>
            <person name="Spatafora J.W."/>
            <person name="Crous P.W."/>
            <person name="Grigoriev I.V."/>
        </authorList>
    </citation>
    <scope>NUCLEOTIDE SEQUENCE</scope>
    <source>
        <strain evidence="2 4">CBS 781.70</strain>
    </source>
</reference>
<accession>A0A6G1FQB3</accession>
<dbReference type="AlphaFoldDB" id="A0A6G1FQB3"/>
<reference evidence="4" key="3">
    <citation type="submission" date="2025-04" db="UniProtKB">
        <authorList>
            <consortium name="RefSeq"/>
        </authorList>
    </citation>
    <scope>IDENTIFICATION</scope>
    <source>
        <strain evidence="4">CBS 781.70</strain>
    </source>
</reference>
<reference evidence="4" key="2">
    <citation type="submission" date="2020-04" db="EMBL/GenBank/DDBJ databases">
        <authorList>
            <consortium name="NCBI Genome Project"/>
        </authorList>
    </citation>
    <scope>NUCLEOTIDE SEQUENCE</scope>
    <source>
        <strain evidence="4">CBS 781.70</strain>
    </source>
</reference>
<feature type="coiled-coil region" evidence="1">
    <location>
        <begin position="33"/>
        <end position="67"/>
    </location>
</feature>
<dbReference type="RefSeq" id="XP_033529549.1">
    <property type="nucleotide sequence ID" value="XM_033674947.1"/>
</dbReference>
<evidence type="ECO:0000313" key="3">
    <source>
        <dbReference type="Proteomes" id="UP000504638"/>
    </source>
</evidence>
<evidence type="ECO:0000313" key="4">
    <source>
        <dbReference type="RefSeq" id="XP_033529549.1"/>
    </source>
</evidence>
<gene>
    <name evidence="2 4" type="ORF">P152DRAFT_283849</name>
</gene>
<evidence type="ECO:0000313" key="2">
    <source>
        <dbReference type="EMBL" id="KAF1807918.1"/>
    </source>
</evidence>
<dbReference type="Proteomes" id="UP000504638">
    <property type="component" value="Unplaced"/>
</dbReference>
<dbReference type="GeneID" id="54415517"/>
<keyword evidence="1" id="KW-0175">Coiled coil</keyword>
<keyword evidence="3" id="KW-1185">Reference proteome</keyword>
<sequence length="189" mass="21332">MERHLTPEQVSAIRAQHPGANDTEIMTRLLTTLGNTQTQNSELQQQLNRQAQQLQAMDARLAGYSEQNRVGGSGGTDTITPSPPIAPDMPQSPPIASTKSIIPKPSEFGGDRKEYMVWRRKVENKMKYDRDVARMGDGERVAYLQFFLVGEAAKYMEHFVAREEAQMRTPQVPDALLYLDKRYKDLHAA</sequence>
<evidence type="ECO:0000256" key="1">
    <source>
        <dbReference type="SAM" id="Coils"/>
    </source>
</evidence>
<name>A0A6G1FQB3_9PEZI</name>